<dbReference type="RefSeq" id="WP_133586434.1">
    <property type="nucleotide sequence ID" value="NZ_SNYV01000018.1"/>
</dbReference>
<evidence type="ECO:0000259" key="1">
    <source>
        <dbReference type="SMART" id="SM00849"/>
    </source>
</evidence>
<dbReference type="PROSITE" id="PS51257">
    <property type="entry name" value="PROKAR_LIPOPROTEIN"/>
    <property type="match status" value="1"/>
</dbReference>
<organism evidence="2 3">
    <name type="scientific">Sphingobacterium yanglingense</name>
    <dbReference type="NCBI Taxonomy" id="1437280"/>
    <lineage>
        <taxon>Bacteria</taxon>
        <taxon>Pseudomonadati</taxon>
        <taxon>Bacteroidota</taxon>
        <taxon>Sphingobacteriia</taxon>
        <taxon>Sphingobacteriales</taxon>
        <taxon>Sphingobacteriaceae</taxon>
        <taxon>Sphingobacterium</taxon>
    </lineage>
</organism>
<dbReference type="SMART" id="SM00849">
    <property type="entry name" value="Lactamase_B"/>
    <property type="match status" value="1"/>
</dbReference>
<dbReference type="Proteomes" id="UP000295292">
    <property type="component" value="Unassembled WGS sequence"/>
</dbReference>
<dbReference type="InterPro" id="IPR001279">
    <property type="entry name" value="Metallo-B-lactamas"/>
</dbReference>
<sequence>MKIRFLGTGTSQGVPVIACSCPVCQSSDARDKRLRTSVLIELDNGYNVVIDTGPDFRYQMLRERVDHLDAVLMTHSHKDHIAGLDDVRAFNYHQQQSISIYADAPTLEALQREFYYAFSAVKYPGVPQLDLEEIKSGIPFDIFEQKIMPFEVLHYKMPVMGFRIGRFAYITDAKTISQESRAQLKGLDVLVVNALQESPHISHFTLEEALAFIDDIKPQRAYLTHISHRFGKHEYIEDLLPAHVHAAYDRLTIEVK</sequence>
<name>A0A4R6W536_9SPHI</name>
<dbReference type="PANTHER" id="PTHR42663">
    <property type="entry name" value="HYDROLASE C777.06C-RELATED-RELATED"/>
    <property type="match status" value="1"/>
</dbReference>
<feature type="domain" description="Metallo-beta-lactamase" evidence="1">
    <location>
        <begin position="34"/>
        <end position="225"/>
    </location>
</feature>
<proteinExistence type="predicted"/>
<dbReference type="AlphaFoldDB" id="A0A4R6W536"/>
<dbReference type="Gene3D" id="3.60.15.10">
    <property type="entry name" value="Ribonuclease Z/Hydroxyacylglutathione hydrolase-like"/>
    <property type="match status" value="1"/>
</dbReference>
<dbReference type="PANTHER" id="PTHR42663:SF6">
    <property type="entry name" value="HYDROLASE C777.06C-RELATED"/>
    <property type="match status" value="1"/>
</dbReference>
<dbReference type="CDD" id="cd16279">
    <property type="entry name" value="metallo-hydrolase-like_MBL-fold"/>
    <property type="match status" value="1"/>
</dbReference>
<dbReference type="SUPFAM" id="SSF56281">
    <property type="entry name" value="Metallo-hydrolase/oxidoreductase"/>
    <property type="match status" value="1"/>
</dbReference>
<dbReference type="Pfam" id="PF12706">
    <property type="entry name" value="Lactamase_B_2"/>
    <property type="match status" value="1"/>
</dbReference>
<protein>
    <submittedName>
        <fullName evidence="2">Phosphoribosyl 1,2-cyclic phosphate phosphodiesterase</fullName>
    </submittedName>
</protein>
<dbReference type="EMBL" id="SNYV01000018">
    <property type="protein sequence ID" value="TDQ73858.1"/>
    <property type="molecule type" value="Genomic_DNA"/>
</dbReference>
<dbReference type="OrthoDB" id="9781189at2"/>
<comment type="caution">
    <text evidence="2">The sequence shown here is derived from an EMBL/GenBank/DDBJ whole genome shotgun (WGS) entry which is preliminary data.</text>
</comment>
<gene>
    <name evidence="2" type="ORF">CLV99_4296</name>
</gene>
<keyword evidence="3" id="KW-1185">Reference proteome</keyword>
<evidence type="ECO:0000313" key="3">
    <source>
        <dbReference type="Proteomes" id="UP000295292"/>
    </source>
</evidence>
<evidence type="ECO:0000313" key="2">
    <source>
        <dbReference type="EMBL" id="TDQ73858.1"/>
    </source>
</evidence>
<dbReference type="InterPro" id="IPR036866">
    <property type="entry name" value="RibonucZ/Hydroxyglut_hydro"/>
</dbReference>
<reference evidence="2 3" key="1">
    <citation type="submission" date="2019-03" db="EMBL/GenBank/DDBJ databases">
        <title>Genomic Encyclopedia of Archaeal and Bacterial Type Strains, Phase II (KMG-II): from individual species to whole genera.</title>
        <authorList>
            <person name="Goeker M."/>
        </authorList>
    </citation>
    <scope>NUCLEOTIDE SEQUENCE [LARGE SCALE GENOMIC DNA]</scope>
    <source>
        <strain evidence="2 3">DSM 28353</strain>
    </source>
</reference>
<accession>A0A4R6W536</accession>